<dbReference type="InterPro" id="IPR025558">
    <property type="entry name" value="DUF4283"/>
</dbReference>
<organism evidence="3 4">
    <name type="scientific">Gossypium trilobum</name>
    <dbReference type="NCBI Taxonomy" id="34281"/>
    <lineage>
        <taxon>Eukaryota</taxon>
        <taxon>Viridiplantae</taxon>
        <taxon>Streptophyta</taxon>
        <taxon>Embryophyta</taxon>
        <taxon>Tracheophyta</taxon>
        <taxon>Spermatophyta</taxon>
        <taxon>Magnoliopsida</taxon>
        <taxon>eudicotyledons</taxon>
        <taxon>Gunneridae</taxon>
        <taxon>Pentapetalae</taxon>
        <taxon>rosids</taxon>
        <taxon>malvids</taxon>
        <taxon>Malvales</taxon>
        <taxon>Malvaceae</taxon>
        <taxon>Malvoideae</taxon>
        <taxon>Gossypium</taxon>
    </lineage>
</organism>
<evidence type="ECO:0000256" key="1">
    <source>
        <dbReference type="SAM" id="Phobius"/>
    </source>
</evidence>
<dbReference type="Pfam" id="PF14111">
    <property type="entry name" value="DUF4283"/>
    <property type="match status" value="1"/>
</dbReference>
<comment type="caution">
    <text evidence="3">The sequence shown here is derived from an EMBL/GenBank/DDBJ whole genome shotgun (WGS) entry which is preliminary data.</text>
</comment>
<gene>
    <name evidence="3" type="ORF">Gotri_019462</name>
</gene>
<keyword evidence="1" id="KW-0472">Membrane</keyword>
<dbReference type="Proteomes" id="UP000593568">
    <property type="component" value="Unassembled WGS sequence"/>
</dbReference>
<accession>A0A7J9EDR0</accession>
<name>A0A7J9EDR0_9ROSI</name>
<evidence type="ECO:0000259" key="2">
    <source>
        <dbReference type="Pfam" id="PF14111"/>
    </source>
</evidence>
<keyword evidence="4" id="KW-1185">Reference proteome</keyword>
<dbReference type="EMBL" id="JABEZW010000007">
    <property type="protein sequence ID" value="MBA0770914.1"/>
    <property type="molecule type" value="Genomic_DNA"/>
</dbReference>
<reference evidence="3 4" key="1">
    <citation type="journal article" date="2019" name="Genome Biol. Evol.">
        <title>Insights into the evolution of the New World diploid cottons (Gossypium, subgenus Houzingenia) based on genome sequencing.</title>
        <authorList>
            <person name="Grover C.E."/>
            <person name="Arick M.A. 2nd"/>
            <person name="Thrash A."/>
            <person name="Conover J.L."/>
            <person name="Sanders W.S."/>
            <person name="Peterson D.G."/>
            <person name="Frelichowski J.E."/>
            <person name="Scheffler J.A."/>
            <person name="Scheffler B.E."/>
            <person name="Wendel J.F."/>
        </authorList>
    </citation>
    <scope>NUCLEOTIDE SEQUENCE [LARGE SCALE GENOMIC DNA]</scope>
    <source>
        <strain evidence="3">8</strain>
        <tissue evidence="3">Leaf</tissue>
    </source>
</reference>
<feature type="non-terminal residue" evidence="3">
    <location>
        <position position="1"/>
    </location>
</feature>
<feature type="domain" description="DUF4283" evidence="2">
    <location>
        <begin position="2"/>
        <end position="62"/>
    </location>
</feature>
<protein>
    <recommendedName>
        <fullName evidence="2">DUF4283 domain-containing protein</fullName>
    </recommendedName>
</protein>
<keyword evidence="1" id="KW-0812">Transmembrane</keyword>
<dbReference type="AlphaFoldDB" id="A0A7J9EDR0"/>
<evidence type="ECO:0000313" key="4">
    <source>
        <dbReference type="Proteomes" id="UP000593568"/>
    </source>
</evidence>
<keyword evidence="1" id="KW-1133">Transmembrane helix</keyword>
<feature type="transmembrane region" description="Helical" evidence="1">
    <location>
        <begin position="85"/>
        <end position="109"/>
    </location>
</feature>
<proteinExistence type="predicted"/>
<sequence length="143" mass="16365">MEQTLLSLWCSLRGANIKPIGGNGFHLIQFFHVVNLKMMISGGPWSFNNCFLSVHKLMQDYDASSQRNVLSFWPFFRLVLVTKEFLLFVIYVVFWVIVVPAAENYLILWKGCLSRVGRKRCVRRFDIETKGSQSNGIATGELG</sequence>
<evidence type="ECO:0000313" key="3">
    <source>
        <dbReference type="EMBL" id="MBA0770914.1"/>
    </source>
</evidence>